<dbReference type="PANTHER" id="PTHR10357:SF209">
    <property type="entry name" value="PERIPLASMIC ALPHA-AMYLASE"/>
    <property type="match status" value="1"/>
</dbReference>
<dbReference type="SUPFAM" id="SSF51445">
    <property type="entry name" value="(Trans)glycosidases"/>
    <property type="match status" value="1"/>
</dbReference>
<dbReference type="GO" id="GO:0005975">
    <property type="term" value="P:carbohydrate metabolic process"/>
    <property type="evidence" value="ECO:0007669"/>
    <property type="project" value="InterPro"/>
</dbReference>
<dbReference type="Pfam" id="PF00128">
    <property type="entry name" value="Alpha-amylase"/>
    <property type="match status" value="1"/>
</dbReference>
<organism evidence="3 4">
    <name type="scientific">Venturia effusa</name>
    <dbReference type="NCBI Taxonomy" id="50376"/>
    <lineage>
        <taxon>Eukaryota</taxon>
        <taxon>Fungi</taxon>
        <taxon>Dikarya</taxon>
        <taxon>Ascomycota</taxon>
        <taxon>Pezizomycotina</taxon>
        <taxon>Dothideomycetes</taxon>
        <taxon>Pleosporomycetidae</taxon>
        <taxon>Venturiales</taxon>
        <taxon>Venturiaceae</taxon>
        <taxon>Venturia</taxon>
    </lineage>
</organism>
<dbReference type="AlphaFoldDB" id="A0A517L9Z4"/>
<dbReference type="Proteomes" id="UP000316270">
    <property type="component" value="Chromosome 7"/>
</dbReference>
<dbReference type="InterPro" id="IPR006047">
    <property type="entry name" value="GH13_cat_dom"/>
</dbReference>
<keyword evidence="4" id="KW-1185">Reference proteome</keyword>
<comment type="similarity">
    <text evidence="1">Belongs to the glycosyl hydrolase 13 family.</text>
</comment>
<accession>A0A517L9Z4</accession>
<reference evidence="3 4" key="1">
    <citation type="submission" date="2019-07" db="EMBL/GenBank/DDBJ databases">
        <title>Finished genome of Venturia effusa.</title>
        <authorList>
            <person name="Young C.A."/>
            <person name="Cox M.P."/>
            <person name="Ganley A.R.D."/>
            <person name="David W.J."/>
        </authorList>
    </citation>
    <scope>NUCLEOTIDE SEQUENCE [LARGE SCALE GENOMIC DNA]</scope>
    <source>
        <strain evidence="4">albino</strain>
    </source>
</reference>
<proteinExistence type="inferred from homology"/>
<evidence type="ECO:0000256" key="1">
    <source>
        <dbReference type="ARBA" id="ARBA00008061"/>
    </source>
</evidence>
<evidence type="ECO:0000313" key="3">
    <source>
        <dbReference type="EMBL" id="QDS72458.1"/>
    </source>
</evidence>
<dbReference type="STRING" id="50376.A0A517L9Z4"/>
<dbReference type="PANTHER" id="PTHR10357">
    <property type="entry name" value="ALPHA-AMYLASE FAMILY MEMBER"/>
    <property type="match status" value="1"/>
</dbReference>
<sequence>MAIEHSSDEDSLPVHDIKSLQDEVVNTVLLHEGKKFTASPIAWEDQILYFLLPDRFSNNAETDYVDNDGTKVSTGTTVPFQSSDEGNALLPDPKPWLDAGARFCGGSLKGVTTKLGYLKRMGVTALWIGPIFKQVAALETYHGYGVQNFLNVDPRFGTPEDLVDLVKQAHAMHVYIILDIILNHSGNVFEYAKPNVSPIYAHGQKYPVKGFYDENREPVLPFERVDLDKHPTAFPDGAIWPAELQEGKTIFTAEGQIRDWDADPEYLDGDFFNLPDVAIGEDDVSAFSPTPALLALVEIYKFWIAYADLDAFRLDTVKHMGHGPTRYFCNAIHEFTAALGKENFMIIGEITGSNAFETVEATGLNAALGIGGIQQSLWQMPKGESNPQDYFDLFRNAAYLKKGSHSWLRNKIVTMIDDHDQVWRGNLKARFCADNLGPPLLFAALALNLTTLGIPCIYYGTEQSFDGAGSDGSPGHAADQYIRESMFGGAFGPFRSRDRHCFIESSPVYRQIADLAAIRGEEMALRRGRQYLREISGDGRTFGYPVRLGQERMTSIIAWSRIFDGEEIVCAINTDVEGERSVWVTVDSVIHGDGSRLTQIFPRDGGEVLQVVMMEGRATIPLRVPAAGFVMFK</sequence>
<name>A0A517L9Z4_9PEZI</name>
<evidence type="ECO:0000313" key="4">
    <source>
        <dbReference type="Proteomes" id="UP000316270"/>
    </source>
</evidence>
<dbReference type="EMBL" id="CP042191">
    <property type="protein sequence ID" value="QDS72458.1"/>
    <property type="molecule type" value="Genomic_DNA"/>
</dbReference>
<dbReference type="InterPro" id="IPR017853">
    <property type="entry name" value="GH"/>
</dbReference>
<feature type="domain" description="Glycosyl hydrolase family 13 catalytic" evidence="2">
    <location>
        <begin position="50"/>
        <end position="519"/>
    </location>
</feature>
<dbReference type="SMART" id="SM00642">
    <property type="entry name" value="Aamy"/>
    <property type="match status" value="1"/>
</dbReference>
<dbReference type="Gene3D" id="3.20.20.80">
    <property type="entry name" value="Glycosidases"/>
    <property type="match status" value="1"/>
</dbReference>
<evidence type="ECO:0000259" key="2">
    <source>
        <dbReference type="SMART" id="SM00642"/>
    </source>
</evidence>
<dbReference type="OrthoDB" id="204980at2759"/>
<protein>
    <recommendedName>
        <fullName evidence="2">Glycosyl hydrolase family 13 catalytic domain-containing protein</fullName>
    </recommendedName>
</protein>
<gene>
    <name evidence="3" type="ORF">FKW77_009617</name>
</gene>